<dbReference type="Proteomes" id="UP001165064">
    <property type="component" value="Unassembled WGS sequence"/>
</dbReference>
<reference evidence="1" key="1">
    <citation type="submission" date="2023-04" db="EMBL/GenBank/DDBJ databases">
        <title>Ambrosiozyma monospora NBRC 10751.</title>
        <authorList>
            <person name="Ichikawa N."/>
            <person name="Sato H."/>
            <person name="Tonouchi N."/>
        </authorList>
    </citation>
    <scope>NUCLEOTIDE SEQUENCE</scope>
    <source>
        <strain evidence="1">NBRC 10751</strain>
    </source>
</reference>
<proteinExistence type="predicted"/>
<keyword evidence="2" id="KW-1185">Reference proteome</keyword>
<dbReference type="EMBL" id="BSXS01014422">
    <property type="protein sequence ID" value="GMF05452.1"/>
    <property type="molecule type" value="Genomic_DNA"/>
</dbReference>
<evidence type="ECO:0000313" key="1">
    <source>
        <dbReference type="EMBL" id="GMF05452.1"/>
    </source>
</evidence>
<gene>
    <name evidence="1" type="ORF">Amon02_001233900</name>
</gene>
<evidence type="ECO:0000313" key="2">
    <source>
        <dbReference type="Proteomes" id="UP001165064"/>
    </source>
</evidence>
<organism evidence="1 2">
    <name type="scientific">Ambrosiozyma monospora</name>
    <name type="common">Yeast</name>
    <name type="synonym">Endomycopsis monosporus</name>
    <dbReference type="NCBI Taxonomy" id="43982"/>
    <lineage>
        <taxon>Eukaryota</taxon>
        <taxon>Fungi</taxon>
        <taxon>Dikarya</taxon>
        <taxon>Ascomycota</taxon>
        <taxon>Saccharomycotina</taxon>
        <taxon>Pichiomycetes</taxon>
        <taxon>Pichiales</taxon>
        <taxon>Pichiaceae</taxon>
        <taxon>Ambrosiozyma</taxon>
    </lineage>
</organism>
<comment type="caution">
    <text evidence="1">The sequence shown here is derived from an EMBL/GenBank/DDBJ whole genome shotgun (WGS) entry which is preliminary data.</text>
</comment>
<sequence>MSARRALSSNSGEIAKSPRKRAKTHPTTTASKRKKITRKPNRIKSINDQMTKKYSKSPLLMALSGKKKKVSDLLKKIQDVESSELQDQKRTKSDLSTFETIDSVSQSEDDSTSPELNKISRIYTKNEWSQVIKCINENLPKLSKRTKKTLNQITARYNKSPEDDDKILSLWESASQAPRLEESQVKELYDFLDDEKAKSFLTSDVSDDGEFVGSQKDEMVLTLKQWW</sequence>
<name>A0ACB5UAA3_AMBMO</name>
<protein>
    <submittedName>
        <fullName evidence="1">Unnamed protein product</fullName>
    </submittedName>
</protein>
<accession>A0ACB5UAA3</accession>